<keyword evidence="3" id="KW-0378">Hydrolase</keyword>
<evidence type="ECO:0000313" key="3">
    <source>
        <dbReference type="EMBL" id="SFN47536.1"/>
    </source>
</evidence>
<dbReference type="PANTHER" id="PTHR42733">
    <property type="entry name" value="DJ-1 PROTEIN"/>
    <property type="match status" value="1"/>
</dbReference>
<dbReference type="NCBIfam" id="TIGR01382">
    <property type="entry name" value="PfpI"/>
    <property type="match status" value="1"/>
</dbReference>
<feature type="domain" description="DJ-1/PfpI" evidence="2">
    <location>
        <begin position="7"/>
        <end position="174"/>
    </location>
</feature>
<dbReference type="AlphaFoldDB" id="A0A1I4ZB88"/>
<organism evidence="3 4">
    <name type="scientific">Paenimyroides ummariense</name>
    <dbReference type="NCBI Taxonomy" id="913024"/>
    <lineage>
        <taxon>Bacteria</taxon>
        <taxon>Pseudomonadati</taxon>
        <taxon>Bacteroidota</taxon>
        <taxon>Flavobacteriia</taxon>
        <taxon>Flavobacteriales</taxon>
        <taxon>Flavobacteriaceae</taxon>
        <taxon>Paenimyroides</taxon>
    </lineage>
</organism>
<evidence type="ECO:0000256" key="1">
    <source>
        <dbReference type="ARBA" id="ARBA00008542"/>
    </source>
</evidence>
<dbReference type="PROSITE" id="PS51276">
    <property type="entry name" value="PEPTIDASE_C56_PFPI"/>
    <property type="match status" value="1"/>
</dbReference>
<evidence type="ECO:0000313" key="4">
    <source>
        <dbReference type="Proteomes" id="UP000199036"/>
    </source>
</evidence>
<comment type="similarity">
    <text evidence="1">Belongs to the peptidase C56 family.</text>
</comment>
<gene>
    <name evidence="3" type="ORF">SAMN05421741_1066</name>
</gene>
<proteinExistence type="inferred from homology"/>
<dbReference type="InterPro" id="IPR029062">
    <property type="entry name" value="Class_I_gatase-like"/>
</dbReference>
<dbReference type="RefSeq" id="WP_091520583.1">
    <property type="nucleotide sequence ID" value="NZ_FOVI01000006.1"/>
</dbReference>
<dbReference type="EMBL" id="FOVI01000006">
    <property type="protein sequence ID" value="SFN47536.1"/>
    <property type="molecule type" value="Genomic_DNA"/>
</dbReference>
<dbReference type="InterPro" id="IPR006286">
    <property type="entry name" value="C56_PfpI-like"/>
</dbReference>
<evidence type="ECO:0000259" key="2">
    <source>
        <dbReference type="Pfam" id="PF01965"/>
    </source>
</evidence>
<dbReference type="CDD" id="cd03134">
    <property type="entry name" value="GATase1_PfpI_like"/>
    <property type="match status" value="1"/>
</dbReference>
<reference evidence="4" key="1">
    <citation type="submission" date="2016-10" db="EMBL/GenBank/DDBJ databases">
        <authorList>
            <person name="Varghese N."/>
            <person name="Submissions S."/>
        </authorList>
    </citation>
    <scope>NUCLEOTIDE SEQUENCE [LARGE SCALE GENOMIC DNA]</scope>
    <source>
        <strain evidence="4">DS-12</strain>
    </source>
</reference>
<keyword evidence="4" id="KW-1185">Reference proteome</keyword>
<dbReference type="InterPro" id="IPR002818">
    <property type="entry name" value="DJ-1/PfpI"/>
</dbReference>
<dbReference type="STRING" id="913024.SAMN05421741_1066"/>
<dbReference type="Pfam" id="PF01965">
    <property type="entry name" value="DJ-1_PfpI"/>
    <property type="match status" value="1"/>
</dbReference>
<sequence length="179" mass="19584">MNDLKGKKIAILTEDGFEEIELTSPRAALKEAGAEVLIVSPKNGKVKAKSGDDWTKDYDVDLQLNNAKPTEFDALVIPGGVINPDKLRTNKDAIQFVQAFFNENKPVAAICHGPQVLINAETVRNKKMTSVEAIEADLKNAGAQWEDKEVVVDGNLITSRTPKDLPAFNKTTIEVIANR</sequence>
<dbReference type="PANTHER" id="PTHR42733:SF12">
    <property type="entry name" value="PROTEINASE"/>
    <property type="match status" value="1"/>
</dbReference>
<dbReference type="GO" id="GO:0006508">
    <property type="term" value="P:proteolysis"/>
    <property type="evidence" value="ECO:0007669"/>
    <property type="project" value="UniProtKB-KW"/>
</dbReference>
<name>A0A1I4ZB88_9FLAO</name>
<dbReference type="SUPFAM" id="SSF52317">
    <property type="entry name" value="Class I glutamine amidotransferase-like"/>
    <property type="match status" value="1"/>
</dbReference>
<dbReference type="Gene3D" id="3.40.50.880">
    <property type="match status" value="1"/>
</dbReference>
<dbReference type="Proteomes" id="UP000199036">
    <property type="component" value="Unassembled WGS sequence"/>
</dbReference>
<dbReference type="GO" id="GO:0008233">
    <property type="term" value="F:peptidase activity"/>
    <property type="evidence" value="ECO:0007669"/>
    <property type="project" value="UniProtKB-KW"/>
</dbReference>
<keyword evidence="3" id="KW-0645">Protease</keyword>
<protein>
    <submittedName>
        <fullName evidence="3">Protease I</fullName>
    </submittedName>
</protein>
<dbReference type="OrthoDB" id="9792284at2"/>
<accession>A0A1I4ZB88</accession>